<keyword evidence="4" id="KW-1185">Reference proteome</keyword>
<evidence type="ECO:0000256" key="2">
    <source>
        <dbReference type="SAM" id="MobiDB-lite"/>
    </source>
</evidence>
<name>A0A2T6ZSD4_TUBBO</name>
<feature type="compositionally biased region" description="Basic and acidic residues" evidence="2">
    <location>
        <begin position="14"/>
        <end position="34"/>
    </location>
</feature>
<feature type="coiled-coil region" evidence="1">
    <location>
        <begin position="54"/>
        <end position="86"/>
    </location>
</feature>
<keyword evidence="1" id="KW-0175">Coiled coil</keyword>
<evidence type="ECO:0000313" key="3">
    <source>
        <dbReference type="EMBL" id="PUU78410.1"/>
    </source>
</evidence>
<evidence type="ECO:0000313" key="4">
    <source>
        <dbReference type="Proteomes" id="UP000244722"/>
    </source>
</evidence>
<sequence length="287" mass="32906">MAHKREGGGAQPKIPEDKQGSNKYEPKIEARLETRPQPGSNKELQRLDDWWLKYSQEREQEQKQELQRKSAEIQNLTTALMREKAERVREEGNVVIYKAIEGIVWDSKARGLVSWLNNHELGLYRLSKEPEFTKVLHEEVEARGLVLEDVAACVMKIYWDLLPPPPSYDRNETIVIRDVDFTPEQRAALVTFMKVQDKWEYPRSWREEISGKGPPVTYRACQLPVTCRTRSSPGVTQQIPQYGATAVPTSLSRAVTWTNAKIPVGPWRPLKYCCPTIPDPKTDGPDP</sequence>
<proteinExistence type="predicted"/>
<comment type="caution">
    <text evidence="3">The sequence shown here is derived from an EMBL/GenBank/DDBJ whole genome shotgun (WGS) entry which is preliminary data.</text>
</comment>
<reference evidence="3 4" key="1">
    <citation type="submission" date="2017-04" db="EMBL/GenBank/DDBJ databases">
        <title>Draft genome sequence of Tuber borchii Vittad., a whitish edible truffle.</title>
        <authorList>
            <consortium name="DOE Joint Genome Institute"/>
            <person name="Murat C."/>
            <person name="Kuo A."/>
            <person name="Barry K.W."/>
            <person name="Clum A."/>
            <person name="Dockter R.B."/>
            <person name="Fauchery L."/>
            <person name="Iotti M."/>
            <person name="Kohler A."/>
            <person name="Labutti K."/>
            <person name="Lindquist E.A."/>
            <person name="Lipzen A."/>
            <person name="Ohm R.A."/>
            <person name="Wang M."/>
            <person name="Grigoriev I.V."/>
            <person name="Zambonelli A."/>
            <person name="Martin F.M."/>
        </authorList>
    </citation>
    <scope>NUCLEOTIDE SEQUENCE [LARGE SCALE GENOMIC DNA]</scope>
    <source>
        <strain evidence="3 4">Tbo3840</strain>
    </source>
</reference>
<gene>
    <name evidence="3" type="ORF">B9Z19DRAFT_1126746</name>
</gene>
<feature type="region of interest" description="Disordered" evidence="2">
    <location>
        <begin position="1"/>
        <end position="44"/>
    </location>
</feature>
<dbReference type="EMBL" id="NESQ01000119">
    <property type="protein sequence ID" value="PUU78410.1"/>
    <property type="molecule type" value="Genomic_DNA"/>
</dbReference>
<evidence type="ECO:0000256" key="1">
    <source>
        <dbReference type="SAM" id="Coils"/>
    </source>
</evidence>
<organism evidence="3 4">
    <name type="scientific">Tuber borchii</name>
    <name type="common">White truffle</name>
    <dbReference type="NCBI Taxonomy" id="42251"/>
    <lineage>
        <taxon>Eukaryota</taxon>
        <taxon>Fungi</taxon>
        <taxon>Dikarya</taxon>
        <taxon>Ascomycota</taxon>
        <taxon>Pezizomycotina</taxon>
        <taxon>Pezizomycetes</taxon>
        <taxon>Pezizales</taxon>
        <taxon>Tuberaceae</taxon>
        <taxon>Tuber</taxon>
    </lineage>
</organism>
<dbReference type="OrthoDB" id="5425868at2759"/>
<protein>
    <submittedName>
        <fullName evidence="3">Uncharacterized protein</fullName>
    </submittedName>
</protein>
<accession>A0A2T6ZSD4</accession>
<dbReference type="Proteomes" id="UP000244722">
    <property type="component" value="Unassembled WGS sequence"/>
</dbReference>
<dbReference type="AlphaFoldDB" id="A0A2T6ZSD4"/>